<dbReference type="Gene3D" id="3.40.50.1820">
    <property type="entry name" value="alpha/beta hydrolase"/>
    <property type="match status" value="1"/>
</dbReference>
<dbReference type="SUPFAM" id="SSF53474">
    <property type="entry name" value="alpha/beta-Hydrolases"/>
    <property type="match status" value="1"/>
</dbReference>
<name>A0A8K0GDL2_IGNLU</name>
<proteinExistence type="inferred from homology"/>
<evidence type="ECO:0000256" key="2">
    <source>
        <dbReference type="ARBA" id="ARBA00010701"/>
    </source>
</evidence>
<dbReference type="PRINTS" id="PR00821">
    <property type="entry name" value="TAGLIPASE"/>
</dbReference>
<comment type="caution">
    <text evidence="7">The sequence shown here is derived from an EMBL/GenBank/DDBJ whole genome shotgun (WGS) entry which is preliminary data.</text>
</comment>
<evidence type="ECO:0000256" key="5">
    <source>
        <dbReference type="SAM" id="SignalP"/>
    </source>
</evidence>
<evidence type="ECO:0000313" key="7">
    <source>
        <dbReference type="EMBL" id="KAF2897942.1"/>
    </source>
</evidence>
<dbReference type="InterPro" id="IPR000734">
    <property type="entry name" value="TAG_lipase"/>
</dbReference>
<dbReference type="InterPro" id="IPR013818">
    <property type="entry name" value="Lipase"/>
</dbReference>
<organism evidence="7 8">
    <name type="scientific">Ignelater luminosus</name>
    <name type="common">Cucubano</name>
    <name type="synonym">Pyrophorus luminosus</name>
    <dbReference type="NCBI Taxonomy" id="2038154"/>
    <lineage>
        <taxon>Eukaryota</taxon>
        <taxon>Metazoa</taxon>
        <taxon>Ecdysozoa</taxon>
        <taxon>Arthropoda</taxon>
        <taxon>Hexapoda</taxon>
        <taxon>Insecta</taxon>
        <taxon>Pterygota</taxon>
        <taxon>Neoptera</taxon>
        <taxon>Endopterygota</taxon>
        <taxon>Coleoptera</taxon>
        <taxon>Polyphaga</taxon>
        <taxon>Elateriformia</taxon>
        <taxon>Elateroidea</taxon>
        <taxon>Elateridae</taxon>
        <taxon>Agrypninae</taxon>
        <taxon>Pyrophorini</taxon>
        <taxon>Ignelater</taxon>
    </lineage>
</organism>
<comment type="similarity">
    <text evidence="2 4">Belongs to the AB hydrolase superfamily. Lipase family.</text>
</comment>
<sequence>MKMTILSTGIILLVSIVAIQQVTSQEESHDFCWHPRHRHRHHWHRYPGHREQWSDELKKGDVTFSICTKTQPEPRSLDPDNLEDVDDKKTIININGWKHRTTGPNSYFPNITEAYLQKGDYNVILVHADRLMNLTEEESVTYTKPIARRVARLIILLHRNRNVSLSNIHVVGHALGAHIGGIVGLLVYRRLNSKIYRVTALEVSRTGFENVSPEERLDKIDAQIVDVIHTAAGQVGLNMSVGSADFWPNGGTVPQPGCDSQSQLGMYCSHDRSIWYFIYTINSIIASLKCSSYDDFQAGKCKGNDQAYFGDNYGGVHVGDFYLDLHCENMKCKSNVESNVGS</sequence>
<dbReference type="GO" id="GO:0016042">
    <property type="term" value="P:lipid catabolic process"/>
    <property type="evidence" value="ECO:0007669"/>
    <property type="project" value="TreeGrafter"/>
</dbReference>
<accession>A0A8K0GDL2</accession>
<feature type="domain" description="Lipase" evidence="6">
    <location>
        <begin position="56"/>
        <end position="303"/>
    </location>
</feature>
<evidence type="ECO:0000259" key="6">
    <source>
        <dbReference type="Pfam" id="PF00151"/>
    </source>
</evidence>
<keyword evidence="8" id="KW-1185">Reference proteome</keyword>
<reference evidence="7" key="1">
    <citation type="submission" date="2019-08" db="EMBL/GenBank/DDBJ databases">
        <title>The genome of the North American firefly Photinus pyralis.</title>
        <authorList>
            <consortium name="Photinus pyralis genome working group"/>
            <person name="Fallon T.R."/>
            <person name="Sander Lower S.E."/>
            <person name="Weng J.-K."/>
        </authorList>
    </citation>
    <scope>NUCLEOTIDE SEQUENCE</scope>
    <source>
        <strain evidence="7">TRF0915ILg1</strain>
        <tissue evidence="7">Whole body</tissue>
    </source>
</reference>
<keyword evidence="5" id="KW-0732">Signal</keyword>
<dbReference type="PANTHER" id="PTHR11610">
    <property type="entry name" value="LIPASE"/>
    <property type="match status" value="1"/>
</dbReference>
<evidence type="ECO:0000256" key="1">
    <source>
        <dbReference type="ARBA" id="ARBA00004613"/>
    </source>
</evidence>
<feature type="chain" id="PRO_5035423990" description="Lipase domain-containing protein" evidence="5">
    <location>
        <begin position="25"/>
        <end position="342"/>
    </location>
</feature>
<protein>
    <recommendedName>
        <fullName evidence="6">Lipase domain-containing protein</fullName>
    </recommendedName>
</protein>
<dbReference type="InterPro" id="IPR029058">
    <property type="entry name" value="AB_hydrolase_fold"/>
</dbReference>
<dbReference type="Pfam" id="PF00151">
    <property type="entry name" value="Lipase"/>
    <property type="match status" value="1"/>
</dbReference>
<evidence type="ECO:0000256" key="4">
    <source>
        <dbReference type="RuleBase" id="RU004262"/>
    </source>
</evidence>
<keyword evidence="3" id="KW-0964">Secreted</keyword>
<comment type="subcellular location">
    <subcellularLocation>
        <location evidence="1">Secreted</location>
    </subcellularLocation>
</comment>
<evidence type="ECO:0000313" key="8">
    <source>
        <dbReference type="Proteomes" id="UP000801492"/>
    </source>
</evidence>
<dbReference type="GO" id="GO:0005615">
    <property type="term" value="C:extracellular space"/>
    <property type="evidence" value="ECO:0007669"/>
    <property type="project" value="TreeGrafter"/>
</dbReference>
<feature type="signal peptide" evidence="5">
    <location>
        <begin position="1"/>
        <end position="24"/>
    </location>
</feature>
<dbReference type="GO" id="GO:0016298">
    <property type="term" value="F:lipase activity"/>
    <property type="evidence" value="ECO:0007669"/>
    <property type="project" value="InterPro"/>
</dbReference>
<dbReference type="AlphaFoldDB" id="A0A8K0GDL2"/>
<gene>
    <name evidence="7" type="ORF">ILUMI_08238</name>
</gene>
<dbReference type="GO" id="GO:0017171">
    <property type="term" value="F:serine hydrolase activity"/>
    <property type="evidence" value="ECO:0007669"/>
    <property type="project" value="TreeGrafter"/>
</dbReference>
<dbReference type="Proteomes" id="UP000801492">
    <property type="component" value="Unassembled WGS sequence"/>
</dbReference>
<dbReference type="EMBL" id="VTPC01003838">
    <property type="protein sequence ID" value="KAF2897942.1"/>
    <property type="molecule type" value="Genomic_DNA"/>
</dbReference>
<dbReference type="OrthoDB" id="199913at2759"/>
<dbReference type="PANTHER" id="PTHR11610:SF173">
    <property type="entry name" value="LIPASE DOMAIN-CONTAINING PROTEIN-RELATED"/>
    <property type="match status" value="1"/>
</dbReference>
<evidence type="ECO:0000256" key="3">
    <source>
        <dbReference type="ARBA" id="ARBA00022525"/>
    </source>
</evidence>